<evidence type="ECO:0000313" key="2">
    <source>
        <dbReference type="Proteomes" id="UP000616201"/>
    </source>
</evidence>
<dbReference type="Proteomes" id="UP000616201">
    <property type="component" value="Unassembled WGS sequence"/>
</dbReference>
<accession>A0A928UXQ3</accession>
<organism evidence="1 2">
    <name type="scientific">Sphingobacterium hungaricum</name>
    <dbReference type="NCBI Taxonomy" id="2082723"/>
    <lineage>
        <taxon>Bacteria</taxon>
        <taxon>Pseudomonadati</taxon>
        <taxon>Bacteroidota</taxon>
        <taxon>Sphingobacteriia</taxon>
        <taxon>Sphingobacteriales</taxon>
        <taxon>Sphingobacteriaceae</taxon>
        <taxon>Sphingobacterium</taxon>
    </lineage>
</organism>
<dbReference type="AlphaFoldDB" id="A0A928UXQ3"/>
<gene>
    <name evidence="1" type="ORF">C4F49_02265</name>
</gene>
<reference evidence="1" key="1">
    <citation type="submission" date="2018-02" db="EMBL/GenBank/DDBJ databases">
        <authorList>
            <person name="Vasarhelyi B.M."/>
            <person name="Deshmukh S."/>
            <person name="Balint B."/>
            <person name="Kukolya J."/>
        </authorList>
    </citation>
    <scope>NUCLEOTIDE SEQUENCE</scope>
    <source>
        <strain evidence="1">KB22</strain>
    </source>
</reference>
<sequence>MISIPQVIKKRIVRSKIKKEILLIYQSSIDELSSNGCTEFNGIKYTSIADFTIDFYKSKIQ</sequence>
<comment type="caution">
    <text evidence="1">The sequence shown here is derived from an EMBL/GenBank/DDBJ whole genome shotgun (WGS) entry which is preliminary data.</text>
</comment>
<name>A0A928UXQ3_9SPHI</name>
<evidence type="ECO:0000313" key="1">
    <source>
        <dbReference type="EMBL" id="MBE8712504.1"/>
    </source>
</evidence>
<dbReference type="EMBL" id="PRDK01000001">
    <property type="protein sequence ID" value="MBE8712504.1"/>
    <property type="molecule type" value="Genomic_DNA"/>
</dbReference>
<keyword evidence="2" id="KW-1185">Reference proteome</keyword>
<protein>
    <submittedName>
        <fullName evidence="1">Uncharacterized protein</fullName>
    </submittedName>
</protein>
<proteinExistence type="predicted"/>